<dbReference type="PANTHER" id="PTHR33776:SF4">
    <property type="entry name" value="ENDONUCLEASE_EXONUCLEASE_PHOSPHATASE DOMAIN-CONTAINING PROTEIN"/>
    <property type="match status" value="1"/>
</dbReference>
<dbReference type="EMBL" id="HADZ01002945">
    <property type="protein sequence ID" value="SBP66886.1"/>
    <property type="molecule type" value="Transcribed_RNA"/>
</dbReference>
<name>A0A1A8BJT3_NOTKA</name>
<evidence type="ECO:0000313" key="1">
    <source>
        <dbReference type="EMBL" id="SBP66886.1"/>
    </source>
</evidence>
<accession>A0A1A8BJT3</accession>
<reference evidence="1" key="1">
    <citation type="submission" date="2016-05" db="EMBL/GenBank/DDBJ databases">
        <authorList>
            <person name="Lavstsen T."/>
            <person name="Jespersen J.S."/>
        </authorList>
    </citation>
    <scope>NUCLEOTIDE SEQUENCE</scope>
    <source>
        <tissue evidence="1">Brain</tissue>
    </source>
</reference>
<gene>
    <name evidence="1" type="primary">HEL_DR4</name>
</gene>
<keyword evidence="1" id="KW-0540">Nuclease</keyword>
<keyword evidence="1" id="KW-0255">Endonuclease</keyword>
<protein>
    <submittedName>
        <fullName evidence="1">Helentron 4 helitron-like transposon replicase/helicase/endonuclease</fullName>
    </submittedName>
</protein>
<dbReference type="AlphaFoldDB" id="A0A1A8BJT3"/>
<proteinExistence type="predicted"/>
<reference evidence="1" key="2">
    <citation type="submission" date="2016-06" db="EMBL/GenBank/DDBJ databases">
        <title>The genome of a short-lived fish provides insights into sex chromosome evolution and the genetic control of aging.</title>
        <authorList>
            <person name="Reichwald K."/>
            <person name="Felder M."/>
            <person name="Petzold A."/>
            <person name="Koch P."/>
            <person name="Groth M."/>
            <person name="Platzer M."/>
        </authorList>
    </citation>
    <scope>NUCLEOTIDE SEQUENCE</scope>
    <source>
        <tissue evidence="1">Brain</tissue>
    </source>
</reference>
<dbReference type="GO" id="GO:0004386">
    <property type="term" value="F:helicase activity"/>
    <property type="evidence" value="ECO:0007669"/>
    <property type="project" value="UniProtKB-KW"/>
</dbReference>
<feature type="non-terminal residue" evidence="1">
    <location>
        <position position="147"/>
    </location>
</feature>
<dbReference type="PANTHER" id="PTHR33776">
    <property type="entry name" value="ENDO/EXONUCLEASE/PHOSPHATASE DOMAIN-CONTAINING PROTEIN"/>
    <property type="match status" value="1"/>
</dbReference>
<dbReference type="GO" id="GO:0004519">
    <property type="term" value="F:endonuclease activity"/>
    <property type="evidence" value="ECO:0007669"/>
    <property type="project" value="UniProtKB-KW"/>
</dbReference>
<keyword evidence="1" id="KW-0347">Helicase</keyword>
<keyword evidence="1" id="KW-0547">Nucleotide-binding</keyword>
<sequence length="147" mass="17410">LTIFLQIVLKKNMAGGILINDISDHLPIFVYFDISNGIKESRCQRKSGKETYKRLRTDDLIAAFKEELMSQDWDEVYREDDVDMAYSKFIDIFKTLYNKNCPVKVINTSHKYKNLPWLTKRLQNACKKKNSLYMNFIKLRTKEAETR</sequence>
<organism evidence="1">
    <name type="scientific">Nothobranchius kadleci</name>
    <name type="common">African annual killifish</name>
    <dbReference type="NCBI Taxonomy" id="1051664"/>
    <lineage>
        <taxon>Eukaryota</taxon>
        <taxon>Metazoa</taxon>
        <taxon>Chordata</taxon>
        <taxon>Craniata</taxon>
        <taxon>Vertebrata</taxon>
        <taxon>Euteleostomi</taxon>
        <taxon>Actinopterygii</taxon>
        <taxon>Neopterygii</taxon>
        <taxon>Teleostei</taxon>
        <taxon>Neoteleostei</taxon>
        <taxon>Acanthomorphata</taxon>
        <taxon>Ovalentaria</taxon>
        <taxon>Atherinomorphae</taxon>
        <taxon>Cyprinodontiformes</taxon>
        <taxon>Nothobranchiidae</taxon>
        <taxon>Nothobranchius</taxon>
    </lineage>
</organism>
<keyword evidence="1" id="KW-0067">ATP-binding</keyword>
<feature type="non-terminal residue" evidence="1">
    <location>
        <position position="1"/>
    </location>
</feature>
<keyword evidence="1" id="KW-0378">Hydrolase</keyword>